<proteinExistence type="predicted"/>
<dbReference type="AlphaFoldDB" id="A0A1B6FF46"/>
<dbReference type="PROSITE" id="PS51269">
    <property type="entry name" value="COMM"/>
    <property type="match status" value="1"/>
</dbReference>
<dbReference type="Pfam" id="PF21672">
    <property type="entry name" value="COMM_HN"/>
    <property type="match status" value="1"/>
</dbReference>
<accession>A0A1B6FF46</accession>
<evidence type="ECO:0000313" key="2">
    <source>
        <dbReference type="EMBL" id="JAS48818.1"/>
    </source>
</evidence>
<dbReference type="Pfam" id="PF07258">
    <property type="entry name" value="COMM_domain"/>
    <property type="match status" value="1"/>
</dbReference>
<protein>
    <recommendedName>
        <fullName evidence="1">COMM domain-containing protein</fullName>
    </recommendedName>
</protein>
<dbReference type="InterPro" id="IPR017920">
    <property type="entry name" value="COMM"/>
</dbReference>
<dbReference type="PANTHER" id="PTHR12333:SF0">
    <property type="entry name" value="COMM DOMAIN-CONTAINING PROTEIN 10"/>
    <property type="match status" value="1"/>
</dbReference>
<dbReference type="InterPro" id="IPR037361">
    <property type="entry name" value="COMMD10"/>
</dbReference>
<dbReference type="PANTHER" id="PTHR12333">
    <property type="entry name" value="COMM DOMAIN CONTAINING PROTEIN 10"/>
    <property type="match status" value="1"/>
</dbReference>
<sequence length="201" mass="22307">MSSMFGPSITPGLQSGIDVINTVDSQKFPLVLNRVAQCIQTKSDDLKPFSSEEMERLSTTLSVNQSELQLMLDCSTLILKQAAFNVTKPTVLQQQLSEHWKLNQDKVDAFVSTWTNQAKNIVGAIKQKSIHPKQVEGVSWLLNTAVSGDTGLLMEPRAVVELKLRQSDSGKGNLRLDLDQSQLQSFYDTLEAIQSSLDNLR</sequence>
<dbReference type="EMBL" id="GECZ01020951">
    <property type="protein sequence ID" value="JAS48818.1"/>
    <property type="molecule type" value="Transcribed_RNA"/>
</dbReference>
<name>A0A1B6FF46_9HEMI</name>
<gene>
    <name evidence="2" type="ORF">g.7742</name>
</gene>
<reference evidence="2" key="1">
    <citation type="submission" date="2015-11" db="EMBL/GenBank/DDBJ databases">
        <title>De novo transcriptome assembly of four potential Pierce s Disease insect vectors from Arizona vineyards.</title>
        <authorList>
            <person name="Tassone E.E."/>
        </authorList>
    </citation>
    <scope>NUCLEOTIDE SEQUENCE</scope>
</reference>
<feature type="domain" description="COMM" evidence="1">
    <location>
        <begin position="134"/>
        <end position="201"/>
    </location>
</feature>
<evidence type="ECO:0000259" key="1">
    <source>
        <dbReference type="PROSITE" id="PS51269"/>
    </source>
</evidence>
<organism evidence="2">
    <name type="scientific">Cuerna arida</name>
    <dbReference type="NCBI Taxonomy" id="1464854"/>
    <lineage>
        <taxon>Eukaryota</taxon>
        <taxon>Metazoa</taxon>
        <taxon>Ecdysozoa</taxon>
        <taxon>Arthropoda</taxon>
        <taxon>Hexapoda</taxon>
        <taxon>Insecta</taxon>
        <taxon>Pterygota</taxon>
        <taxon>Neoptera</taxon>
        <taxon>Paraneoptera</taxon>
        <taxon>Hemiptera</taxon>
        <taxon>Auchenorrhyncha</taxon>
        <taxon>Membracoidea</taxon>
        <taxon>Cicadellidae</taxon>
        <taxon>Cicadellinae</taxon>
        <taxon>Proconiini</taxon>
        <taxon>Cuerna</taxon>
    </lineage>
</organism>